<protein>
    <recommendedName>
        <fullName evidence="3 9">Mediator of RNA polymerase II transcription subunit 8</fullName>
    </recommendedName>
    <alternativeName>
        <fullName evidence="8 9">Mediator complex subunit 8</fullName>
    </alternativeName>
</protein>
<comment type="subunit">
    <text evidence="9">Component of the Mediator complex.</text>
</comment>
<evidence type="ECO:0000256" key="3">
    <source>
        <dbReference type="ARBA" id="ARBA00020637"/>
    </source>
</evidence>
<evidence type="ECO:0000313" key="11">
    <source>
        <dbReference type="EMBL" id="KAJ8101088.1"/>
    </source>
</evidence>
<evidence type="ECO:0000256" key="2">
    <source>
        <dbReference type="ARBA" id="ARBA00005716"/>
    </source>
</evidence>
<keyword evidence="7 9" id="KW-0539">Nucleus</keyword>
<evidence type="ECO:0000256" key="1">
    <source>
        <dbReference type="ARBA" id="ARBA00004123"/>
    </source>
</evidence>
<comment type="subcellular location">
    <subcellularLocation>
        <location evidence="1 9">Nucleus</location>
    </subcellularLocation>
</comment>
<keyword evidence="6 9" id="KW-0804">Transcription</keyword>
<sequence>MAARASPVKLDPAMDAAAVPVDSLESVRQRLSQLTHWLNRLQALVQQPTLPAWHTLHSQFAMVLKQLAALSHTVNQHADTLRTTNAYPLPSFPVVQENGLLTTLLRKRVEPEVDEWIKFGADEGAAQHNNYSGGTKRRRMADDVWFFASQVAENERESRAWDGNFTAEELVRNRDVAGDEGASSTTAINLDDGGGGSDVEASLEQVLRYVYQGVDVREPVRNVVINTSVRGPAKK</sequence>
<comment type="caution">
    <text evidence="11">The sequence shown here is derived from an EMBL/GenBank/DDBJ whole genome shotgun (WGS) entry which is preliminary data.</text>
</comment>
<dbReference type="PANTHER" id="PTHR13074">
    <property type="entry name" value="MEDIATOR OF RNA POLYMERASE II TRANSCRIPTION SUBUNIT 8"/>
    <property type="match status" value="1"/>
</dbReference>
<dbReference type="Gene3D" id="1.20.58.1710">
    <property type="match status" value="1"/>
</dbReference>
<dbReference type="EMBL" id="JARPMG010000004">
    <property type="protein sequence ID" value="KAJ8101088.1"/>
    <property type="molecule type" value="Genomic_DNA"/>
</dbReference>
<accession>A0AAD7QTN0</accession>
<dbReference type="AlphaFoldDB" id="A0AAD7QTN0"/>
<dbReference type="GO" id="GO:0000978">
    <property type="term" value="F:RNA polymerase II cis-regulatory region sequence-specific DNA binding"/>
    <property type="evidence" value="ECO:0007669"/>
    <property type="project" value="TreeGrafter"/>
</dbReference>
<evidence type="ECO:0000256" key="7">
    <source>
        <dbReference type="ARBA" id="ARBA00023242"/>
    </source>
</evidence>
<dbReference type="GO" id="GO:0070847">
    <property type="term" value="C:core mediator complex"/>
    <property type="evidence" value="ECO:0007669"/>
    <property type="project" value="TreeGrafter"/>
</dbReference>
<keyword evidence="5 9" id="KW-0010">Activator</keyword>
<evidence type="ECO:0000256" key="8">
    <source>
        <dbReference type="ARBA" id="ARBA00031261"/>
    </source>
</evidence>
<keyword evidence="4 9" id="KW-0805">Transcription regulation</keyword>
<evidence type="ECO:0000256" key="4">
    <source>
        <dbReference type="ARBA" id="ARBA00023015"/>
    </source>
</evidence>
<dbReference type="GO" id="GO:0003712">
    <property type="term" value="F:transcription coregulator activity"/>
    <property type="evidence" value="ECO:0007669"/>
    <property type="project" value="InterPro"/>
</dbReference>
<evidence type="ECO:0000256" key="5">
    <source>
        <dbReference type="ARBA" id="ARBA00023159"/>
    </source>
</evidence>
<gene>
    <name evidence="9" type="primary">MED8</name>
    <name evidence="11" type="ORF">POJ06DRAFT_250422</name>
</gene>
<evidence type="ECO:0000256" key="6">
    <source>
        <dbReference type="ARBA" id="ARBA00023163"/>
    </source>
</evidence>
<dbReference type="Gene3D" id="6.10.250.2610">
    <property type="match status" value="1"/>
</dbReference>
<name>A0AAD7QTN0_9ASCO</name>
<dbReference type="GO" id="GO:0006357">
    <property type="term" value="P:regulation of transcription by RNA polymerase II"/>
    <property type="evidence" value="ECO:0007669"/>
    <property type="project" value="InterPro"/>
</dbReference>
<proteinExistence type="inferred from homology"/>
<evidence type="ECO:0000256" key="10">
    <source>
        <dbReference type="SAM" id="MobiDB-lite"/>
    </source>
</evidence>
<organism evidence="11 12">
    <name type="scientific">Lipomyces tetrasporus</name>
    <dbReference type="NCBI Taxonomy" id="54092"/>
    <lineage>
        <taxon>Eukaryota</taxon>
        <taxon>Fungi</taxon>
        <taxon>Dikarya</taxon>
        <taxon>Ascomycota</taxon>
        <taxon>Saccharomycotina</taxon>
        <taxon>Lipomycetes</taxon>
        <taxon>Lipomycetales</taxon>
        <taxon>Lipomycetaceae</taxon>
        <taxon>Lipomyces</taxon>
    </lineage>
</organism>
<dbReference type="PANTHER" id="PTHR13074:SF9">
    <property type="entry name" value="MEDIATOR OF RNA POLYMERASE II TRANSCRIPTION SUBUNIT 8"/>
    <property type="match status" value="1"/>
</dbReference>
<reference evidence="11" key="1">
    <citation type="submission" date="2023-03" db="EMBL/GenBank/DDBJ databases">
        <title>Near-Complete genome sequence of Lipomyces tetrasporous NRRL Y-64009, an oleaginous yeast capable of growing on lignocellulosic hydrolysates.</title>
        <authorList>
            <consortium name="Lawrence Berkeley National Laboratory"/>
            <person name="Jagtap S.S."/>
            <person name="Liu J.-J."/>
            <person name="Walukiewicz H.E."/>
            <person name="Pangilinan J."/>
            <person name="Lipzen A."/>
            <person name="Ahrendt S."/>
            <person name="Koriabine M."/>
            <person name="Cobaugh K."/>
            <person name="Salamov A."/>
            <person name="Yoshinaga Y."/>
            <person name="Ng V."/>
            <person name="Daum C."/>
            <person name="Grigoriev I.V."/>
            <person name="Slininger P.J."/>
            <person name="Dien B.S."/>
            <person name="Jin Y.-S."/>
            <person name="Rao C.V."/>
        </authorList>
    </citation>
    <scope>NUCLEOTIDE SEQUENCE</scope>
    <source>
        <strain evidence="11">NRRL Y-64009</strain>
    </source>
</reference>
<dbReference type="Pfam" id="PF10232">
    <property type="entry name" value="Med8"/>
    <property type="match status" value="1"/>
</dbReference>
<feature type="region of interest" description="Disordered" evidence="10">
    <location>
        <begin position="176"/>
        <end position="196"/>
    </location>
</feature>
<dbReference type="GO" id="GO:0016592">
    <property type="term" value="C:mediator complex"/>
    <property type="evidence" value="ECO:0007669"/>
    <property type="project" value="InterPro"/>
</dbReference>
<comment type="function">
    <text evidence="9">Component of the Mediator complex, a coactivator involved in the regulated transcription of nearly all RNA polymerase II-dependent genes. Mediator functions as a bridge to convey information from gene-specific regulatory proteins to the basal RNA polymerase II transcription machinery. Mediator is recruited to promoters by direct interactions with regulatory proteins and serves as a scaffold for the assembly of a functional preinitiation complex with RNA polymerase II and the general transcription factors.</text>
</comment>
<evidence type="ECO:0000256" key="9">
    <source>
        <dbReference type="RuleBase" id="RU364144"/>
    </source>
</evidence>
<dbReference type="Proteomes" id="UP001217417">
    <property type="component" value="Unassembled WGS sequence"/>
</dbReference>
<keyword evidence="12" id="KW-1185">Reference proteome</keyword>
<dbReference type="InterPro" id="IPR019364">
    <property type="entry name" value="Mediatior_Med8_fun/met"/>
</dbReference>
<comment type="similarity">
    <text evidence="2 9">Belongs to the Mediator complex subunit 8 family.</text>
</comment>
<evidence type="ECO:0000313" key="12">
    <source>
        <dbReference type="Proteomes" id="UP001217417"/>
    </source>
</evidence>